<evidence type="ECO:0000313" key="3">
    <source>
        <dbReference type="Proteomes" id="UP001499882"/>
    </source>
</evidence>
<protein>
    <submittedName>
        <fullName evidence="2">Anti-sigma regulatory factor</fullName>
    </submittedName>
</protein>
<evidence type="ECO:0000313" key="2">
    <source>
        <dbReference type="EMBL" id="GAA4733407.1"/>
    </source>
</evidence>
<reference evidence="3" key="1">
    <citation type="journal article" date="2019" name="Int. J. Syst. Evol. Microbiol.">
        <title>The Global Catalogue of Microorganisms (GCM) 10K type strain sequencing project: providing services to taxonomists for standard genome sequencing and annotation.</title>
        <authorList>
            <consortium name="The Broad Institute Genomics Platform"/>
            <consortium name="The Broad Institute Genome Sequencing Center for Infectious Disease"/>
            <person name="Wu L."/>
            <person name="Ma J."/>
        </authorList>
    </citation>
    <scope>NUCLEOTIDE SEQUENCE [LARGE SCALE GENOMIC DNA]</scope>
    <source>
        <strain evidence="3">JCM 18532</strain>
    </source>
</reference>
<sequence length="146" mass="15102">MAPIGATSGPTETDGGRRPDVELRVPADRAYASVLRTTTAGLAARLDFPIDDIEDLRIAVGEACAMVLEEAEPGTDLVCGFLQGPGELTVSVSGTVDGAIEPDYDSFAWQVLTTLATSASADATDTAFTITLSMTSSVAIHQEPGL</sequence>
<dbReference type="Proteomes" id="UP001499882">
    <property type="component" value="Unassembled WGS sequence"/>
</dbReference>
<keyword evidence="3" id="KW-1185">Reference proteome</keyword>
<accession>A0ABP8YN78</accession>
<organism evidence="2 3">
    <name type="scientific">Nocardioides endophyticus</name>
    <dbReference type="NCBI Taxonomy" id="1353775"/>
    <lineage>
        <taxon>Bacteria</taxon>
        <taxon>Bacillati</taxon>
        <taxon>Actinomycetota</taxon>
        <taxon>Actinomycetes</taxon>
        <taxon>Propionibacteriales</taxon>
        <taxon>Nocardioidaceae</taxon>
        <taxon>Nocardioides</taxon>
    </lineage>
</organism>
<dbReference type="EMBL" id="BAABKN010000009">
    <property type="protein sequence ID" value="GAA4733407.1"/>
    <property type="molecule type" value="Genomic_DNA"/>
</dbReference>
<comment type="caution">
    <text evidence="2">The sequence shown here is derived from an EMBL/GenBank/DDBJ whole genome shotgun (WGS) entry which is preliminary data.</text>
</comment>
<dbReference type="InterPro" id="IPR036890">
    <property type="entry name" value="HATPase_C_sf"/>
</dbReference>
<gene>
    <name evidence="2" type="ORF">GCM10023350_16160</name>
</gene>
<evidence type="ECO:0000256" key="1">
    <source>
        <dbReference type="SAM" id="MobiDB-lite"/>
    </source>
</evidence>
<dbReference type="RefSeq" id="WP_345526232.1">
    <property type="nucleotide sequence ID" value="NZ_BAABKN010000009.1"/>
</dbReference>
<dbReference type="Gene3D" id="3.30.565.10">
    <property type="entry name" value="Histidine kinase-like ATPase, C-terminal domain"/>
    <property type="match status" value="1"/>
</dbReference>
<feature type="region of interest" description="Disordered" evidence="1">
    <location>
        <begin position="1"/>
        <end position="20"/>
    </location>
</feature>
<proteinExistence type="predicted"/>
<name>A0ABP8YN78_9ACTN</name>